<protein>
    <submittedName>
        <fullName evidence="2">Helix-turn-helix transcriptional regulator</fullName>
    </submittedName>
</protein>
<dbReference type="GO" id="GO:0003677">
    <property type="term" value="F:DNA binding"/>
    <property type="evidence" value="ECO:0007669"/>
    <property type="project" value="InterPro"/>
</dbReference>
<accession>A0A7Z0UEI0</accession>
<dbReference type="Gene3D" id="1.10.10.10">
    <property type="entry name" value="Winged helix-like DNA-binding domain superfamily/Winged helix DNA-binding domain"/>
    <property type="match status" value="1"/>
</dbReference>
<dbReference type="Proteomes" id="UP000532162">
    <property type="component" value="Unassembled WGS sequence"/>
</dbReference>
<dbReference type="AlphaFoldDB" id="A0A7Z0UEI0"/>
<reference evidence="2 3" key="1">
    <citation type="submission" date="2020-07" db="EMBL/GenBank/DDBJ databases">
        <authorList>
            <person name="Sun Q."/>
        </authorList>
    </citation>
    <scope>NUCLEOTIDE SEQUENCE [LARGE SCALE GENOMIC DNA]</scope>
    <source>
        <strain evidence="2 3">WYCCWR 11290</strain>
    </source>
</reference>
<gene>
    <name evidence="2" type="ORF">HX900_24870</name>
</gene>
<dbReference type="InterPro" id="IPR000792">
    <property type="entry name" value="Tscrpt_reg_LuxR_C"/>
</dbReference>
<evidence type="ECO:0000313" key="2">
    <source>
        <dbReference type="EMBL" id="NZD64309.1"/>
    </source>
</evidence>
<comment type="caution">
    <text evidence="2">The sequence shown here is derived from an EMBL/GenBank/DDBJ whole genome shotgun (WGS) entry which is preliminary data.</text>
</comment>
<sequence length="368" mass="40738">MATRIDISELEKAMDGLLESALVPERWAGTLEAISRATGSAGAHIMPAVGKFSPGFLTTPNLLEAFDVYFAEGWHKRDFRERGLPIALAKGVIIEHDIASEEEFRRQEFYTEFLARFGLRYSAMIGFTSGDTLLSLNLQRRVDDHPFDREEERILLAMRSKLTASAEIIRSLQTAKIEGMSEAFELSGTASVFFDRTGRVSHLNNRAERLLDGDIRIVDRELVSGSQEETGLLRRHLKAVLGGDTFLSPAVSTPVLFSRPGKAPLVIRAQLLRGLPADLFAHSHAVAIVTDLSERARADGDLLRRLFALTPQEATVARLLMEGSSPRQIAEICGLTYETARGYVKKVLSKTGTQRQSQLISLLFGLKI</sequence>
<proteinExistence type="predicted"/>
<name>A0A7Z0UEI0_9HYPH</name>
<dbReference type="Pfam" id="PF00196">
    <property type="entry name" value="GerE"/>
    <property type="match status" value="1"/>
</dbReference>
<dbReference type="GO" id="GO:0006355">
    <property type="term" value="P:regulation of DNA-templated transcription"/>
    <property type="evidence" value="ECO:0007669"/>
    <property type="project" value="InterPro"/>
</dbReference>
<evidence type="ECO:0000259" key="1">
    <source>
        <dbReference type="PROSITE" id="PS50043"/>
    </source>
</evidence>
<organism evidence="2 3">
    <name type="scientific">Rhizobium changzhiense</name>
    <dbReference type="NCBI Taxonomy" id="2692317"/>
    <lineage>
        <taxon>Bacteria</taxon>
        <taxon>Pseudomonadati</taxon>
        <taxon>Pseudomonadota</taxon>
        <taxon>Alphaproteobacteria</taxon>
        <taxon>Hyphomicrobiales</taxon>
        <taxon>Rhizobiaceae</taxon>
        <taxon>Rhizobium/Agrobacterium group</taxon>
        <taxon>Rhizobium</taxon>
    </lineage>
</organism>
<feature type="domain" description="HTH luxR-type" evidence="1">
    <location>
        <begin position="302"/>
        <end position="367"/>
    </location>
</feature>
<dbReference type="EMBL" id="JACCPJ010000009">
    <property type="protein sequence ID" value="NZD64309.1"/>
    <property type="molecule type" value="Genomic_DNA"/>
</dbReference>
<dbReference type="RefSeq" id="WP_180696212.1">
    <property type="nucleotide sequence ID" value="NZ_JACCPJ010000009.1"/>
</dbReference>
<dbReference type="SMART" id="SM00421">
    <property type="entry name" value="HTH_LUXR"/>
    <property type="match status" value="1"/>
</dbReference>
<dbReference type="InterPro" id="IPR036388">
    <property type="entry name" value="WH-like_DNA-bd_sf"/>
</dbReference>
<dbReference type="PROSITE" id="PS50043">
    <property type="entry name" value="HTH_LUXR_2"/>
    <property type="match status" value="1"/>
</dbReference>
<dbReference type="InterPro" id="IPR016032">
    <property type="entry name" value="Sig_transdc_resp-reg_C-effctor"/>
</dbReference>
<evidence type="ECO:0000313" key="3">
    <source>
        <dbReference type="Proteomes" id="UP000532162"/>
    </source>
</evidence>
<dbReference type="SUPFAM" id="SSF46894">
    <property type="entry name" value="C-terminal effector domain of the bipartite response regulators"/>
    <property type="match status" value="1"/>
</dbReference>